<keyword evidence="2" id="KW-0812">Transmembrane</keyword>
<name>A0ABV8FTQ7_9ACTN</name>
<comment type="caution">
    <text evidence="3">The sequence shown here is derived from an EMBL/GenBank/DDBJ whole genome shotgun (WGS) entry which is preliminary data.</text>
</comment>
<feature type="compositionally biased region" description="Acidic residues" evidence="1">
    <location>
        <begin position="135"/>
        <end position="144"/>
    </location>
</feature>
<sequence length="360" mass="38476">MPQRSEGSDGSGIRPRFPGRSDRGAGKIELGAVIALVTTVVGVVLTFGIPVRVYALLDEAICRVETLAVCTPPTAAAAMPHNGMGPENPAGTETSERPVPEGGDGSVCTPLCAPVAGDAEWPEPPRHPEEGAATESDEEFDTVELSEVSGCDGWTLCLDHELQRDYRDARDLANSWAFSGREYAGDALRHFLGASGGTMEIDGEELLSEVPEFGDEVAGAHTDLGLQAIAEAREQDADGPVTFPVNTGWNSFGTGTDGTGHVYDDPDWAAMLGTWMYNHTGVVTAYPPSAAEGDWSYEITAQTNIRKYYDWDPEATEPVTGEGPDPGRFSEQDLWNMHRAGIAREFWIEGAAVTSSRGDV</sequence>
<feature type="region of interest" description="Disordered" evidence="1">
    <location>
        <begin position="1"/>
        <end position="24"/>
    </location>
</feature>
<gene>
    <name evidence="3" type="ORF">ACFOVU_26620</name>
</gene>
<organism evidence="3 4">
    <name type="scientific">Nocardiopsis sediminis</name>
    <dbReference type="NCBI Taxonomy" id="1778267"/>
    <lineage>
        <taxon>Bacteria</taxon>
        <taxon>Bacillati</taxon>
        <taxon>Actinomycetota</taxon>
        <taxon>Actinomycetes</taxon>
        <taxon>Streptosporangiales</taxon>
        <taxon>Nocardiopsidaceae</taxon>
        <taxon>Nocardiopsis</taxon>
    </lineage>
</organism>
<evidence type="ECO:0000256" key="1">
    <source>
        <dbReference type="SAM" id="MobiDB-lite"/>
    </source>
</evidence>
<proteinExistence type="predicted"/>
<keyword evidence="2" id="KW-0472">Membrane</keyword>
<accession>A0ABV8FTQ7</accession>
<evidence type="ECO:0000313" key="4">
    <source>
        <dbReference type="Proteomes" id="UP001595847"/>
    </source>
</evidence>
<protein>
    <submittedName>
        <fullName evidence="3">Uncharacterized protein</fullName>
    </submittedName>
</protein>
<feature type="transmembrane region" description="Helical" evidence="2">
    <location>
        <begin position="30"/>
        <end position="57"/>
    </location>
</feature>
<dbReference type="RefSeq" id="WP_378537982.1">
    <property type="nucleotide sequence ID" value="NZ_JBHSBH010000015.1"/>
</dbReference>
<evidence type="ECO:0000256" key="2">
    <source>
        <dbReference type="SAM" id="Phobius"/>
    </source>
</evidence>
<dbReference type="EMBL" id="JBHSBH010000015">
    <property type="protein sequence ID" value="MFC3999515.1"/>
    <property type="molecule type" value="Genomic_DNA"/>
</dbReference>
<dbReference type="Proteomes" id="UP001595847">
    <property type="component" value="Unassembled WGS sequence"/>
</dbReference>
<keyword evidence="4" id="KW-1185">Reference proteome</keyword>
<reference evidence="4" key="1">
    <citation type="journal article" date="2019" name="Int. J. Syst. Evol. Microbiol.">
        <title>The Global Catalogue of Microorganisms (GCM) 10K type strain sequencing project: providing services to taxonomists for standard genome sequencing and annotation.</title>
        <authorList>
            <consortium name="The Broad Institute Genomics Platform"/>
            <consortium name="The Broad Institute Genome Sequencing Center for Infectious Disease"/>
            <person name="Wu L."/>
            <person name="Ma J."/>
        </authorList>
    </citation>
    <scope>NUCLEOTIDE SEQUENCE [LARGE SCALE GENOMIC DNA]</scope>
    <source>
        <strain evidence="4">TBRC 1826</strain>
    </source>
</reference>
<evidence type="ECO:0000313" key="3">
    <source>
        <dbReference type="EMBL" id="MFC3999515.1"/>
    </source>
</evidence>
<keyword evidence="2" id="KW-1133">Transmembrane helix</keyword>
<feature type="region of interest" description="Disordered" evidence="1">
    <location>
        <begin position="80"/>
        <end position="145"/>
    </location>
</feature>